<organism evidence="1 2">
    <name type="scientific">Neoroseomonas lacus</name>
    <dbReference type="NCBI Taxonomy" id="287609"/>
    <lineage>
        <taxon>Bacteria</taxon>
        <taxon>Pseudomonadati</taxon>
        <taxon>Pseudomonadota</taxon>
        <taxon>Alphaproteobacteria</taxon>
        <taxon>Acetobacterales</taxon>
        <taxon>Acetobacteraceae</taxon>
        <taxon>Neoroseomonas</taxon>
    </lineage>
</organism>
<evidence type="ECO:0008006" key="3">
    <source>
        <dbReference type="Google" id="ProtNLM"/>
    </source>
</evidence>
<dbReference type="AlphaFoldDB" id="A0A917L8N8"/>
<accession>A0A917L8N8</accession>
<dbReference type="RefSeq" id="WP_188974040.1">
    <property type="nucleotide sequence ID" value="NZ_BMKW01000049.1"/>
</dbReference>
<evidence type="ECO:0000313" key="1">
    <source>
        <dbReference type="EMBL" id="GGJ45382.1"/>
    </source>
</evidence>
<name>A0A917L8N8_9PROT</name>
<proteinExistence type="predicted"/>
<keyword evidence="2" id="KW-1185">Reference proteome</keyword>
<sequence>MTKTSEGTTEDIAADLASLRQDVARLTESISALLRNEALGAGQRVSDAVDDAKTRFAGTAADVRSRVNAVGGEIEATIERNPMTAMLITFAVGMALGMMTRSRH</sequence>
<reference evidence="1" key="1">
    <citation type="journal article" date="2014" name="Int. J. Syst. Evol. Microbiol.">
        <title>Complete genome sequence of Corynebacterium casei LMG S-19264T (=DSM 44701T), isolated from a smear-ripened cheese.</title>
        <authorList>
            <consortium name="US DOE Joint Genome Institute (JGI-PGF)"/>
            <person name="Walter F."/>
            <person name="Albersmeier A."/>
            <person name="Kalinowski J."/>
            <person name="Ruckert C."/>
        </authorList>
    </citation>
    <scope>NUCLEOTIDE SEQUENCE</scope>
    <source>
        <strain evidence="1">CGMCC 1.3617</strain>
    </source>
</reference>
<protein>
    <recommendedName>
        <fullName evidence="3">DUF883 domain-containing protein</fullName>
    </recommendedName>
</protein>
<dbReference type="Gene3D" id="1.20.120.20">
    <property type="entry name" value="Apolipoprotein"/>
    <property type="match status" value="1"/>
</dbReference>
<dbReference type="EMBL" id="BMKW01000049">
    <property type="protein sequence ID" value="GGJ45382.1"/>
    <property type="molecule type" value="Genomic_DNA"/>
</dbReference>
<dbReference type="Proteomes" id="UP000661507">
    <property type="component" value="Unassembled WGS sequence"/>
</dbReference>
<evidence type="ECO:0000313" key="2">
    <source>
        <dbReference type="Proteomes" id="UP000661507"/>
    </source>
</evidence>
<comment type="caution">
    <text evidence="1">The sequence shown here is derived from an EMBL/GenBank/DDBJ whole genome shotgun (WGS) entry which is preliminary data.</text>
</comment>
<gene>
    <name evidence="1" type="ORF">GCM10011320_61010</name>
</gene>
<reference evidence="1" key="2">
    <citation type="submission" date="2020-09" db="EMBL/GenBank/DDBJ databases">
        <authorList>
            <person name="Sun Q."/>
            <person name="Zhou Y."/>
        </authorList>
    </citation>
    <scope>NUCLEOTIDE SEQUENCE</scope>
    <source>
        <strain evidence="1">CGMCC 1.3617</strain>
    </source>
</reference>